<accession>A0A3M6TIU6</accession>
<sequence length="147" mass="16323">MRPSWKVMEQQQNQTAVLHKLDTVKMMGKDGKDGQNGKDGRDGINDWKYFQRDSFINKSGWDGRDGRDGTFGAKGEKGEPGMHGVNVNASIKGEKGSMGQKGSRGQKGQKGLPGTCDDLKHSISAQENTPRSRHKVRCLEEYSNLER</sequence>
<evidence type="ECO:0000256" key="1">
    <source>
        <dbReference type="SAM" id="MobiDB-lite"/>
    </source>
</evidence>
<reference evidence="2 3" key="1">
    <citation type="journal article" date="2018" name="Sci. Rep.">
        <title>Comparative analysis of the Pocillopora damicornis genome highlights role of immune system in coral evolution.</title>
        <authorList>
            <person name="Cunning R."/>
            <person name="Bay R.A."/>
            <person name="Gillette P."/>
            <person name="Baker A.C."/>
            <person name="Traylor-Knowles N."/>
        </authorList>
    </citation>
    <scope>NUCLEOTIDE SEQUENCE [LARGE SCALE GENOMIC DNA]</scope>
    <source>
        <strain evidence="2">RSMAS</strain>
        <tissue evidence="2">Whole animal</tissue>
    </source>
</reference>
<proteinExistence type="predicted"/>
<dbReference type="InterPro" id="IPR008160">
    <property type="entry name" value="Collagen"/>
</dbReference>
<feature type="compositionally biased region" description="Basic and acidic residues" evidence="1">
    <location>
        <begin position="137"/>
        <end position="147"/>
    </location>
</feature>
<organism evidence="2 3">
    <name type="scientific">Pocillopora damicornis</name>
    <name type="common">Cauliflower coral</name>
    <name type="synonym">Millepora damicornis</name>
    <dbReference type="NCBI Taxonomy" id="46731"/>
    <lineage>
        <taxon>Eukaryota</taxon>
        <taxon>Metazoa</taxon>
        <taxon>Cnidaria</taxon>
        <taxon>Anthozoa</taxon>
        <taxon>Hexacorallia</taxon>
        <taxon>Scleractinia</taxon>
        <taxon>Astrocoeniina</taxon>
        <taxon>Pocilloporidae</taxon>
        <taxon>Pocillopora</taxon>
    </lineage>
</organism>
<dbReference type="Proteomes" id="UP000275408">
    <property type="component" value="Unassembled WGS sequence"/>
</dbReference>
<name>A0A3M6TIU6_POCDA</name>
<feature type="region of interest" description="Disordered" evidence="1">
    <location>
        <begin position="58"/>
        <end position="147"/>
    </location>
</feature>
<dbReference type="EMBL" id="RCHS01003508">
    <property type="protein sequence ID" value="RMX41286.1"/>
    <property type="molecule type" value="Genomic_DNA"/>
</dbReference>
<gene>
    <name evidence="2" type="ORF">pdam_00017752</name>
</gene>
<protein>
    <submittedName>
        <fullName evidence="2">Uncharacterized protein</fullName>
    </submittedName>
</protein>
<keyword evidence="3" id="KW-1185">Reference proteome</keyword>
<comment type="caution">
    <text evidence="2">The sequence shown here is derived from an EMBL/GenBank/DDBJ whole genome shotgun (WGS) entry which is preliminary data.</text>
</comment>
<dbReference type="PANTHER" id="PTHR24637">
    <property type="entry name" value="COLLAGEN"/>
    <property type="match status" value="1"/>
</dbReference>
<evidence type="ECO:0000313" key="2">
    <source>
        <dbReference type="EMBL" id="RMX41286.1"/>
    </source>
</evidence>
<evidence type="ECO:0000313" key="3">
    <source>
        <dbReference type="Proteomes" id="UP000275408"/>
    </source>
</evidence>
<dbReference type="Pfam" id="PF01391">
    <property type="entry name" value="Collagen"/>
    <property type="match status" value="1"/>
</dbReference>
<feature type="compositionally biased region" description="Basic and acidic residues" evidence="1">
    <location>
        <begin position="61"/>
        <end position="80"/>
    </location>
</feature>
<dbReference type="AlphaFoldDB" id="A0A3M6TIU6"/>